<dbReference type="SUPFAM" id="SSF46785">
    <property type="entry name" value="Winged helix' DNA-binding domain"/>
    <property type="match status" value="1"/>
</dbReference>
<dbReference type="PANTHER" id="PTHR30136:SF35">
    <property type="entry name" value="HTH-TYPE TRANSCRIPTIONAL REGULATOR RV1719"/>
    <property type="match status" value="1"/>
</dbReference>
<feature type="domain" description="IclR-ED" evidence="5">
    <location>
        <begin position="93"/>
        <end position="315"/>
    </location>
</feature>
<keyword evidence="3" id="KW-0804">Transcription</keyword>
<keyword evidence="2" id="KW-0238">DNA-binding</keyword>
<feature type="domain" description="HTH iclR-type" evidence="4">
    <location>
        <begin position="29"/>
        <end position="92"/>
    </location>
</feature>
<dbReference type="InterPro" id="IPR036390">
    <property type="entry name" value="WH_DNA-bd_sf"/>
</dbReference>
<dbReference type="InterPro" id="IPR029016">
    <property type="entry name" value="GAF-like_dom_sf"/>
</dbReference>
<evidence type="ECO:0000256" key="1">
    <source>
        <dbReference type="ARBA" id="ARBA00023015"/>
    </source>
</evidence>
<keyword evidence="1" id="KW-0805">Transcription regulation</keyword>
<dbReference type="GO" id="GO:0003677">
    <property type="term" value="F:DNA binding"/>
    <property type="evidence" value="ECO:0007669"/>
    <property type="project" value="UniProtKB-KW"/>
</dbReference>
<evidence type="ECO:0000313" key="7">
    <source>
        <dbReference type="Proteomes" id="UP000001574"/>
    </source>
</evidence>
<dbReference type="PROSITE" id="PS51077">
    <property type="entry name" value="HTH_ICLR"/>
    <property type="match status" value="1"/>
</dbReference>
<dbReference type="InterPro" id="IPR005471">
    <property type="entry name" value="Tscrpt_reg_IclR_N"/>
</dbReference>
<dbReference type="InterPro" id="IPR036388">
    <property type="entry name" value="WH-like_DNA-bd_sf"/>
</dbReference>
<dbReference type="AlphaFoldDB" id="A0A0H2ZYF2"/>
<dbReference type="Gene3D" id="3.30.450.40">
    <property type="match status" value="1"/>
</dbReference>
<dbReference type="InterPro" id="IPR014757">
    <property type="entry name" value="Tscrpt_reg_IclR_C"/>
</dbReference>
<dbReference type="GO" id="GO:0003700">
    <property type="term" value="F:DNA-binding transcription factor activity"/>
    <property type="evidence" value="ECO:0007669"/>
    <property type="project" value="TreeGrafter"/>
</dbReference>
<sequence>MVWPSSHGRTDHHKRSHYATIAGMAARPSPQTERVVNLFELLAADGSAGITLAEASRRLHVHKASCHSMLSELLRAGWLLRDPVRKTYHLGPALVRLGREAAARYPALVLARSVMDELAAATGAHCVAFSVSEDYSTVVDQVRSRRGGGHPMPIGTQFPHRPPYGASTVAWAGTEDRERWLAALPDEVRDRYREAIAAARQRGYAVGLHLLPDLRLQELALLVRSAEVRSTRLSQLAQALTDELIHQEEWFPISLAPDRSYEVSHIDSPILGPGPSIALMLSLVPSAEPMSGAAVTRLGTQLAAATRRLSEALTESG</sequence>
<reference evidence="6 7" key="1">
    <citation type="submission" date="2006-10" db="EMBL/GenBank/DDBJ databases">
        <authorList>
            <person name="Fleischmann R.D."/>
            <person name="Dodson R.J."/>
            <person name="Haft D.H."/>
            <person name="Merkel J.S."/>
            <person name="Nelson W.C."/>
            <person name="Fraser C.M."/>
        </authorList>
    </citation>
    <scope>NUCLEOTIDE SEQUENCE [LARGE SCALE GENOMIC DNA]</scope>
    <source>
        <strain evidence="6 7">104</strain>
    </source>
</reference>
<dbReference type="EMBL" id="CP000479">
    <property type="protein sequence ID" value="ABK67427.1"/>
    <property type="molecule type" value="Genomic_DNA"/>
</dbReference>
<dbReference type="Proteomes" id="UP000001574">
    <property type="component" value="Chromosome"/>
</dbReference>
<dbReference type="PANTHER" id="PTHR30136">
    <property type="entry name" value="HELIX-TURN-HELIX TRANSCRIPTIONAL REGULATOR, ICLR FAMILY"/>
    <property type="match status" value="1"/>
</dbReference>
<dbReference type="PROSITE" id="PS51078">
    <property type="entry name" value="ICLR_ED"/>
    <property type="match status" value="1"/>
</dbReference>
<evidence type="ECO:0000256" key="2">
    <source>
        <dbReference type="ARBA" id="ARBA00023125"/>
    </source>
</evidence>
<dbReference type="Gene3D" id="1.10.10.10">
    <property type="entry name" value="Winged helix-like DNA-binding domain superfamily/Winged helix DNA-binding domain"/>
    <property type="match status" value="1"/>
</dbReference>
<name>A0A0H2ZYF2_MYCA1</name>
<gene>
    <name evidence="6" type="ordered locus">MAV_3545</name>
</gene>
<accession>A0A0H2ZYF2</accession>
<evidence type="ECO:0000313" key="6">
    <source>
        <dbReference type="EMBL" id="ABK67427.1"/>
    </source>
</evidence>
<organism evidence="6 7">
    <name type="scientific">Mycobacterium avium (strain 104)</name>
    <dbReference type="NCBI Taxonomy" id="243243"/>
    <lineage>
        <taxon>Bacteria</taxon>
        <taxon>Bacillati</taxon>
        <taxon>Actinomycetota</taxon>
        <taxon>Actinomycetes</taxon>
        <taxon>Mycobacteriales</taxon>
        <taxon>Mycobacteriaceae</taxon>
        <taxon>Mycobacterium</taxon>
        <taxon>Mycobacterium avium complex (MAC)</taxon>
    </lineage>
</organism>
<evidence type="ECO:0000256" key="3">
    <source>
        <dbReference type="ARBA" id="ARBA00023163"/>
    </source>
</evidence>
<protein>
    <recommendedName>
        <fullName evidence="8">Transcriptional regulator</fullName>
    </recommendedName>
</protein>
<dbReference type="HOGENOM" id="CLU_062618_5_1_11"/>
<dbReference type="InterPro" id="IPR050707">
    <property type="entry name" value="HTH_MetabolicPath_Reg"/>
</dbReference>
<evidence type="ECO:0008006" key="8">
    <source>
        <dbReference type="Google" id="ProtNLM"/>
    </source>
</evidence>
<dbReference type="SUPFAM" id="SSF55781">
    <property type="entry name" value="GAF domain-like"/>
    <property type="match status" value="1"/>
</dbReference>
<dbReference type="Pfam" id="PF09339">
    <property type="entry name" value="HTH_IclR"/>
    <property type="match status" value="1"/>
</dbReference>
<dbReference type="KEGG" id="mav:MAV_3545"/>
<evidence type="ECO:0000259" key="4">
    <source>
        <dbReference type="PROSITE" id="PS51077"/>
    </source>
</evidence>
<dbReference type="GO" id="GO:0045892">
    <property type="term" value="P:negative regulation of DNA-templated transcription"/>
    <property type="evidence" value="ECO:0007669"/>
    <property type="project" value="TreeGrafter"/>
</dbReference>
<evidence type="ECO:0000259" key="5">
    <source>
        <dbReference type="PROSITE" id="PS51078"/>
    </source>
</evidence>
<dbReference type="SMART" id="SM00346">
    <property type="entry name" value="HTH_ICLR"/>
    <property type="match status" value="1"/>
</dbReference>
<proteinExistence type="predicted"/>